<gene>
    <name evidence="2" type="ORF">PODLI_1B029189</name>
</gene>
<keyword evidence="3" id="KW-1185">Reference proteome</keyword>
<evidence type="ECO:0000313" key="3">
    <source>
        <dbReference type="Proteomes" id="UP001178461"/>
    </source>
</evidence>
<reference evidence="2" key="1">
    <citation type="submission" date="2022-12" db="EMBL/GenBank/DDBJ databases">
        <authorList>
            <person name="Alioto T."/>
            <person name="Alioto T."/>
            <person name="Gomez Garrido J."/>
        </authorList>
    </citation>
    <scope>NUCLEOTIDE SEQUENCE</scope>
</reference>
<evidence type="ECO:0000256" key="1">
    <source>
        <dbReference type="SAM" id="Phobius"/>
    </source>
</evidence>
<name>A0AA35PRP1_9SAUR</name>
<keyword evidence="1" id="KW-0812">Transmembrane</keyword>
<dbReference type="Proteomes" id="UP001178461">
    <property type="component" value="Chromosome 16"/>
</dbReference>
<feature type="transmembrane region" description="Helical" evidence="1">
    <location>
        <begin position="12"/>
        <end position="33"/>
    </location>
</feature>
<keyword evidence="1" id="KW-1133">Transmembrane helix</keyword>
<organism evidence="2 3">
    <name type="scientific">Podarcis lilfordi</name>
    <name type="common">Lilford's wall lizard</name>
    <dbReference type="NCBI Taxonomy" id="74358"/>
    <lineage>
        <taxon>Eukaryota</taxon>
        <taxon>Metazoa</taxon>
        <taxon>Chordata</taxon>
        <taxon>Craniata</taxon>
        <taxon>Vertebrata</taxon>
        <taxon>Euteleostomi</taxon>
        <taxon>Lepidosauria</taxon>
        <taxon>Squamata</taxon>
        <taxon>Bifurcata</taxon>
        <taxon>Unidentata</taxon>
        <taxon>Episquamata</taxon>
        <taxon>Laterata</taxon>
        <taxon>Lacertibaenia</taxon>
        <taxon>Lacertidae</taxon>
        <taxon>Podarcis</taxon>
    </lineage>
</organism>
<sequence>MVRLRGRQEMAMDVVLGGWICCLLGWLAPTWALSNQDNSLSEDQENYQVHGQILLWLLSLACFYSLVWLLGGFSMEQCPVAQRDTEVTDSHMPPPHTPCGPRRGCSVRSGLKSLGYMEQELVSLMYRLRKLKMALATGWLTANRQRRSTQADLPDDFVIYAVQDET</sequence>
<proteinExistence type="predicted"/>
<protein>
    <submittedName>
        <fullName evidence="2">Uncharacterized protein</fullName>
    </submittedName>
</protein>
<dbReference type="AlphaFoldDB" id="A0AA35PRP1"/>
<feature type="transmembrane region" description="Helical" evidence="1">
    <location>
        <begin position="53"/>
        <end position="73"/>
    </location>
</feature>
<keyword evidence="1" id="KW-0472">Membrane</keyword>
<evidence type="ECO:0000313" key="2">
    <source>
        <dbReference type="EMBL" id="CAI5797949.1"/>
    </source>
</evidence>
<dbReference type="EMBL" id="OX395143">
    <property type="protein sequence ID" value="CAI5797949.1"/>
    <property type="molecule type" value="Genomic_DNA"/>
</dbReference>
<accession>A0AA35PRP1</accession>